<evidence type="ECO:0000313" key="2">
    <source>
        <dbReference type="Proteomes" id="UP000249169"/>
    </source>
</evidence>
<protein>
    <submittedName>
        <fullName evidence="1">Uncharacterized protein</fullName>
    </submittedName>
</protein>
<dbReference type="EMBL" id="QHKO01000003">
    <property type="protein sequence ID" value="RAL23041.1"/>
    <property type="molecule type" value="Genomic_DNA"/>
</dbReference>
<gene>
    <name evidence="1" type="ORF">DL240_09145</name>
</gene>
<dbReference type="AlphaFoldDB" id="A0A328C617"/>
<name>A0A328C617_9DELT</name>
<comment type="caution">
    <text evidence="1">The sequence shown here is derived from an EMBL/GenBank/DDBJ whole genome shotgun (WGS) entry which is preliminary data.</text>
</comment>
<reference evidence="1 2" key="1">
    <citation type="submission" date="2018-05" db="EMBL/GenBank/DDBJ databases">
        <title>Lujinxingia marina gen. nov. sp. nov., a new facultative anaerobic member of the class Deltaproteobacteria, and proposal of Lujinxingaceae fam. nov.</title>
        <authorList>
            <person name="Li C.-M."/>
        </authorList>
    </citation>
    <scope>NUCLEOTIDE SEQUENCE [LARGE SCALE GENOMIC DNA]</scope>
    <source>
        <strain evidence="1 2">B210</strain>
    </source>
</reference>
<accession>A0A328C617</accession>
<dbReference type="RefSeq" id="WP_111729569.1">
    <property type="nucleotide sequence ID" value="NZ_QHKO01000003.1"/>
</dbReference>
<dbReference type="Proteomes" id="UP000249169">
    <property type="component" value="Unassembled WGS sequence"/>
</dbReference>
<evidence type="ECO:0000313" key="1">
    <source>
        <dbReference type="EMBL" id="RAL23041.1"/>
    </source>
</evidence>
<proteinExistence type="predicted"/>
<organism evidence="1 2">
    <name type="scientific">Lujinxingia litoralis</name>
    <dbReference type="NCBI Taxonomy" id="2211119"/>
    <lineage>
        <taxon>Bacteria</taxon>
        <taxon>Deltaproteobacteria</taxon>
        <taxon>Bradymonadales</taxon>
        <taxon>Lujinxingiaceae</taxon>
        <taxon>Lujinxingia</taxon>
    </lineage>
</organism>
<sequence length="220" mass="23583">MGLFETLNRLGVLGAGRRPEWRSQSTTYGPPAALSAGVPLSGAMKTLVYVAPREEAHYRTARIRLSFSKSALYTATINGIDVDQGAYNNEATTLSKLAEGINADVNLQPLVQATYDADAREVIVRGLGPEDFMITTTSTYGDITVHADATECTARVWLLPGGIANAAKPSAWVQASRGEFMLDHRGMVERVDTAGFDRLYIEIADADGLVHVAVGPGVLE</sequence>
<keyword evidence="2" id="KW-1185">Reference proteome</keyword>